<keyword evidence="2" id="KW-0678">Repressor</keyword>
<keyword evidence="3" id="KW-0862">Zinc</keyword>
<protein>
    <submittedName>
        <fullName evidence="7">Fur family transcriptional regulator</fullName>
    </submittedName>
</protein>
<evidence type="ECO:0000256" key="6">
    <source>
        <dbReference type="ARBA" id="ARBA00023163"/>
    </source>
</evidence>
<gene>
    <name evidence="7" type="ORF">RC083_10865</name>
</gene>
<comment type="similarity">
    <text evidence="1">Belongs to the Fur family.</text>
</comment>
<evidence type="ECO:0000313" key="8">
    <source>
        <dbReference type="Proteomes" id="UP001226574"/>
    </source>
</evidence>
<evidence type="ECO:0000256" key="3">
    <source>
        <dbReference type="ARBA" id="ARBA00022833"/>
    </source>
</evidence>
<dbReference type="Pfam" id="PF01475">
    <property type="entry name" value="FUR"/>
    <property type="match status" value="1"/>
</dbReference>
<evidence type="ECO:0000256" key="1">
    <source>
        <dbReference type="ARBA" id="ARBA00007957"/>
    </source>
</evidence>
<dbReference type="Gene3D" id="3.30.1490.190">
    <property type="match status" value="1"/>
</dbReference>
<reference evidence="7 8" key="1">
    <citation type="submission" date="2023-08" db="EMBL/GenBank/DDBJ databases">
        <title>Pseudoalteromonas haloplanktis LL1 genome.</title>
        <authorList>
            <person name="Wu S."/>
        </authorList>
    </citation>
    <scope>NUCLEOTIDE SEQUENCE [LARGE SCALE GENOMIC DNA]</scope>
    <source>
        <strain evidence="7 8">LL1</strain>
    </source>
</reference>
<dbReference type="InterPro" id="IPR036388">
    <property type="entry name" value="WH-like_DNA-bd_sf"/>
</dbReference>
<keyword evidence="8" id="KW-1185">Reference proteome</keyword>
<accession>A0ABU1BC83</accession>
<dbReference type="EMBL" id="JAVIFY010000007">
    <property type="protein sequence ID" value="MDQ9092088.1"/>
    <property type="molecule type" value="Genomic_DNA"/>
</dbReference>
<dbReference type="SUPFAM" id="SSF46785">
    <property type="entry name" value="Winged helix' DNA-binding domain"/>
    <property type="match status" value="1"/>
</dbReference>
<dbReference type="PANTHER" id="PTHR33202">
    <property type="entry name" value="ZINC UPTAKE REGULATION PROTEIN"/>
    <property type="match status" value="1"/>
</dbReference>
<dbReference type="InterPro" id="IPR036390">
    <property type="entry name" value="WH_DNA-bd_sf"/>
</dbReference>
<evidence type="ECO:0000256" key="5">
    <source>
        <dbReference type="ARBA" id="ARBA00023125"/>
    </source>
</evidence>
<keyword evidence="4" id="KW-0805">Transcription regulation</keyword>
<dbReference type="InterPro" id="IPR002481">
    <property type="entry name" value="FUR"/>
</dbReference>
<organism evidence="7 8">
    <name type="scientific">Pseudoalteromonas haloplanktis</name>
    <name type="common">Alteromonas haloplanktis</name>
    <dbReference type="NCBI Taxonomy" id="228"/>
    <lineage>
        <taxon>Bacteria</taxon>
        <taxon>Pseudomonadati</taxon>
        <taxon>Pseudomonadota</taxon>
        <taxon>Gammaproteobacteria</taxon>
        <taxon>Alteromonadales</taxon>
        <taxon>Pseudoalteromonadaceae</taxon>
        <taxon>Pseudoalteromonas</taxon>
    </lineage>
</organism>
<sequence length="161" mass="18264">MNQQQLKKTIRFANIKCATAGGKFTEKRQQVLEILLKANKPLSAYELTEQFNKVMSVPILAMSVYRILDFLESVSLVHRLKSENKFMACTHVNDGCSHQLSMFLICSKCNKVIEMSDVDDKIKALFAQVELSGFSPSETQLEISGLCRQCKPTIEQLEEKQ</sequence>
<name>A0ABU1BC83_PSEHA</name>
<dbReference type="Proteomes" id="UP001226574">
    <property type="component" value="Unassembled WGS sequence"/>
</dbReference>
<keyword evidence="5" id="KW-0238">DNA-binding</keyword>
<evidence type="ECO:0000256" key="2">
    <source>
        <dbReference type="ARBA" id="ARBA00022491"/>
    </source>
</evidence>
<dbReference type="InterPro" id="IPR043135">
    <property type="entry name" value="Fur_C"/>
</dbReference>
<proteinExistence type="inferred from homology"/>
<dbReference type="Gene3D" id="1.10.10.10">
    <property type="entry name" value="Winged helix-like DNA-binding domain superfamily/Winged helix DNA-binding domain"/>
    <property type="match status" value="1"/>
</dbReference>
<evidence type="ECO:0000313" key="7">
    <source>
        <dbReference type="EMBL" id="MDQ9092088.1"/>
    </source>
</evidence>
<evidence type="ECO:0000256" key="4">
    <source>
        <dbReference type="ARBA" id="ARBA00023015"/>
    </source>
</evidence>
<dbReference type="RefSeq" id="WP_244390001.1">
    <property type="nucleotide sequence ID" value="NZ_JAVIFY010000007.1"/>
</dbReference>
<dbReference type="PANTHER" id="PTHR33202:SF6">
    <property type="entry name" value="ZINC UPTAKE REGULATION PROTEIN"/>
    <property type="match status" value="1"/>
</dbReference>
<keyword evidence="6" id="KW-0804">Transcription</keyword>
<comment type="caution">
    <text evidence="7">The sequence shown here is derived from an EMBL/GenBank/DDBJ whole genome shotgun (WGS) entry which is preliminary data.</text>
</comment>